<dbReference type="NCBIfam" id="TIGR01730">
    <property type="entry name" value="RND_mfp"/>
    <property type="match status" value="1"/>
</dbReference>
<evidence type="ECO:0000256" key="2">
    <source>
        <dbReference type="SAM" id="Coils"/>
    </source>
</evidence>
<gene>
    <name evidence="3" type="ORF">AWY79_03045</name>
    <name evidence="4" type="ORF">EDC59_10765</name>
</gene>
<dbReference type="PANTHER" id="PTHR30469:SF12">
    <property type="entry name" value="MULTIDRUG RESISTANCE PROTEIN MDTA"/>
    <property type="match status" value="1"/>
</dbReference>
<dbReference type="Gene3D" id="2.40.30.170">
    <property type="match status" value="1"/>
</dbReference>
<reference evidence="4 6" key="2">
    <citation type="submission" date="2019-03" db="EMBL/GenBank/DDBJ databases">
        <title>Genomic Encyclopedia of Type Strains, Phase IV (KMG-IV): sequencing the most valuable type-strain genomes for metagenomic binning, comparative biology and taxonomic classification.</title>
        <authorList>
            <person name="Goeker M."/>
        </authorList>
    </citation>
    <scope>NUCLEOTIDE SEQUENCE [LARGE SCALE GENOMIC DNA]</scope>
    <source>
        <strain evidence="4 6">DSM 101483</strain>
    </source>
</reference>
<dbReference type="InterPro" id="IPR006143">
    <property type="entry name" value="RND_pump_MFP"/>
</dbReference>
<reference evidence="3 5" key="1">
    <citation type="journal article" date="2016" name="Front. Microbiol.">
        <title>Genome Sequence of the Piezophilic, Mesophilic Sulfate-Reducing Bacterium Desulfovibrio indicus J2T.</title>
        <authorList>
            <person name="Cao J."/>
            <person name="Maignien L."/>
            <person name="Shao Z."/>
            <person name="Alain K."/>
            <person name="Jebbar M."/>
        </authorList>
    </citation>
    <scope>NUCLEOTIDE SEQUENCE [LARGE SCALE GENOMIC DNA]</scope>
    <source>
        <strain evidence="3 5">J2</strain>
    </source>
</reference>
<dbReference type="Gene3D" id="2.40.50.100">
    <property type="match status" value="1"/>
</dbReference>
<sequence length="386" mass="42186">MKKYLHIILASSVLGVAILIAFWLFSQPVTASVEKKARIDMPVSVEPVKAGTYTASIQAFGKAVPYWKTDIVSAVSGRLVELAPAFDAGRIVPKGDLLARVEDVGYRSELAARERELADAKLAYVQEQHRVKQAEKDWKRMGQARHPASPLVLRKPQLEAALAQVKAAEGAVAKARNDFQNTLIVAPYDAAVIERKVALGTYVTAGTVVGSVYGADRVEVRFPLTEQQCSLLNLDAMGEGSRFGAKVPMTSVTDSRDTWVGTLTGLELQISDTTRQRIAIVMVENPLDGSQPLLPGTFVRAEVPGAMVKDTFAVPESSLTQAGDIWYTDNGNSLRRIKPEVRFRRNGKVFIRAPEDLKAMNVVVRPLNSYLEGTSVSPKQSELSHE</sequence>
<dbReference type="GO" id="GO:0015562">
    <property type="term" value="F:efflux transmembrane transporter activity"/>
    <property type="evidence" value="ECO:0007669"/>
    <property type="project" value="TreeGrafter"/>
</dbReference>
<accession>A0A126QJJ3</accession>
<feature type="coiled-coil region" evidence="2">
    <location>
        <begin position="117"/>
        <end position="178"/>
    </location>
</feature>
<name>A0A126QJJ3_9BACT</name>
<dbReference type="KEGG" id="dej:AWY79_03045"/>
<proteinExistence type="inferred from homology"/>
<evidence type="ECO:0000313" key="3">
    <source>
        <dbReference type="EMBL" id="AMK10163.1"/>
    </source>
</evidence>
<evidence type="ECO:0000256" key="1">
    <source>
        <dbReference type="ARBA" id="ARBA00009477"/>
    </source>
</evidence>
<keyword evidence="5" id="KW-1185">Reference proteome</keyword>
<dbReference type="RefSeq" id="WP_066800103.1">
    <property type="nucleotide sequence ID" value="NZ_CP014206.1"/>
</dbReference>
<dbReference type="PANTHER" id="PTHR30469">
    <property type="entry name" value="MULTIDRUG RESISTANCE PROTEIN MDTA"/>
    <property type="match status" value="1"/>
</dbReference>
<protein>
    <submittedName>
        <fullName evidence="4">RND family efflux transporter MFP subunit</fullName>
    </submittedName>
</protein>
<dbReference type="EMBL" id="SOBK01000007">
    <property type="protein sequence ID" value="TDT87870.1"/>
    <property type="molecule type" value="Genomic_DNA"/>
</dbReference>
<comment type="similarity">
    <text evidence="1">Belongs to the membrane fusion protein (MFP) (TC 8.A.1) family.</text>
</comment>
<dbReference type="GO" id="GO:1990281">
    <property type="term" value="C:efflux pump complex"/>
    <property type="evidence" value="ECO:0007669"/>
    <property type="project" value="TreeGrafter"/>
</dbReference>
<dbReference type="Proteomes" id="UP000055611">
    <property type="component" value="Chromosome"/>
</dbReference>
<dbReference type="Proteomes" id="UP000295506">
    <property type="component" value="Unassembled WGS sequence"/>
</dbReference>
<organism evidence="4 6">
    <name type="scientific">Pseudodesulfovibrio indicus</name>
    <dbReference type="NCBI Taxonomy" id="1716143"/>
    <lineage>
        <taxon>Bacteria</taxon>
        <taxon>Pseudomonadati</taxon>
        <taxon>Thermodesulfobacteriota</taxon>
        <taxon>Desulfovibrionia</taxon>
        <taxon>Desulfovibrionales</taxon>
        <taxon>Desulfovibrionaceae</taxon>
    </lineage>
</organism>
<dbReference type="OrthoDB" id="5318766at2"/>
<dbReference type="AlphaFoldDB" id="A0A126QJJ3"/>
<evidence type="ECO:0000313" key="4">
    <source>
        <dbReference type="EMBL" id="TDT87870.1"/>
    </source>
</evidence>
<evidence type="ECO:0000313" key="5">
    <source>
        <dbReference type="Proteomes" id="UP000055611"/>
    </source>
</evidence>
<evidence type="ECO:0000313" key="6">
    <source>
        <dbReference type="Proteomes" id="UP000295506"/>
    </source>
</evidence>
<dbReference type="EMBL" id="CP014206">
    <property type="protein sequence ID" value="AMK10163.1"/>
    <property type="molecule type" value="Genomic_DNA"/>
</dbReference>
<dbReference type="SUPFAM" id="SSF111369">
    <property type="entry name" value="HlyD-like secretion proteins"/>
    <property type="match status" value="1"/>
</dbReference>
<dbReference type="Gene3D" id="1.10.287.470">
    <property type="entry name" value="Helix hairpin bin"/>
    <property type="match status" value="1"/>
</dbReference>
<keyword evidence="2" id="KW-0175">Coiled coil</keyword>